<comment type="caution">
    <text evidence="3">The sequence shown here is derived from an EMBL/GenBank/DDBJ whole genome shotgun (WGS) entry which is preliminary data.</text>
</comment>
<dbReference type="InterPro" id="IPR037473">
    <property type="entry name" value="Lcp-like"/>
</dbReference>
<accession>A0A7Z0C200</accession>
<proteinExistence type="predicted"/>
<dbReference type="EMBL" id="JACBZI010000001">
    <property type="protein sequence ID" value="NYI08752.1"/>
    <property type="molecule type" value="Genomic_DNA"/>
</dbReference>
<dbReference type="PANTHER" id="PTHR37539">
    <property type="entry name" value="SECRETED PROTEIN-RELATED"/>
    <property type="match status" value="1"/>
</dbReference>
<reference evidence="3 4" key="1">
    <citation type="submission" date="2020-07" db="EMBL/GenBank/DDBJ databases">
        <title>Sequencing the genomes of 1000 actinobacteria strains.</title>
        <authorList>
            <person name="Klenk H.-P."/>
        </authorList>
    </citation>
    <scope>NUCLEOTIDE SEQUENCE [LARGE SCALE GENOMIC DNA]</scope>
    <source>
        <strain evidence="3 4">DSM 18248</strain>
    </source>
</reference>
<evidence type="ECO:0000259" key="2">
    <source>
        <dbReference type="Pfam" id="PF09995"/>
    </source>
</evidence>
<feature type="domain" description="ER-bound oxygenase mpaB/mpaB'/Rubber oxygenase catalytic" evidence="2">
    <location>
        <begin position="174"/>
        <end position="371"/>
    </location>
</feature>
<gene>
    <name evidence="3" type="ORF">BKA05_000267</name>
</gene>
<dbReference type="Pfam" id="PF09995">
    <property type="entry name" value="MPAB_Lcp_cat"/>
    <property type="match status" value="1"/>
</dbReference>
<feature type="compositionally biased region" description="Pro residues" evidence="1">
    <location>
        <begin position="8"/>
        <end position="22"/>
    </location>
</feature>
<sequence length="419" mass="46360">MTSAPSRPASPVPVPPADPPLPTRYREGEARAARMGTLLKRIAGVESVDEEQMLRIGAALRRRDELGASLAEAIRTRAGEPGRVSMSDLDTALRHGLGAVSGPAPALVDFMTAVEQVPDWVDWDLVEAGARAYRRFGRAAADVGLQLSLLGGYRFGGPTDLLVQTGALTGGQSRRRLGETQRWVTSLTQPGGMRPYAEGWRLTLHVRAMHALVNHGFEPRWDVDRWGLPINQADQASTLGLFDGVVLIGVRALGVPVTPYESRAVMHLWRYVGWLMGVDEEFLVETERERHRLNYHVLISQGPLTEAGGLLTRSAVDAQLELDFRRWGPLAPLRARYERERLLSMLTVFLGPTSMKELGLPLRPPWAHPLAIAGHTLRHQVLRRLPGGRRVLERWGDRVVADLMVRYFGDDAPEVAALH</sequence>
<dbReference type="InterPro" id="IPR018713">
    <property type="entry name" value="MPAB/Lcp_cat_dom"/>
</dbReference>
<evidence type="ECO:0000313" key="3">
    <source>
        <dbReference type="EMBL" id="NYI08752.1"/>
    </source>
</evidence>
<feature type="region of interest" description="Disordered" evidence="1">
    <location>
        <begin position="1"/>
        <end position="29"/>
    </location>
</feature>
<dbReference type="RefSeq" id="WP_179529820.1">
    <property type="nucleotide sequence ID" value="NZ_BAAAPP010000002.1"/>
</dbReference>
<dbReference type="Proteomes" id="UP000537326">
    <property type="component" value="Unassembled WGS sequence"/>
</dbReference>
<dbReference type="AlphaFoldDB" id="A0A7Z0C200"/>
<dbReference type="PANTHER" id="PTHR37539:SF1">
    <property type="entry name" value="ER-BOUND OXYGENASE MPAB_MPAB'_RUBBER OXYGENASE CATALYTIC DOMAIN-CONTAINING PROTEIN"/>
    <property type="match status" value="1"/>
</dbReference>
<name>A0A7Z0C200_9ACTN</name>
<organism evidence="3 4">
    <name type="scientific">Nocardioides marinus</name>
    <dbReference type="NCBI Taxonomy" id="374514"/>
    <lineage>
        <taxon>Bacteria</taxon>
        <taxon>Bacillati</taxon>
        <taxon>Actinomycetota</taxon>
        <taxon>Actinomycetes</taxon>
        <taxon>Propionibacteriales</taxon>
        <taxon>Nocardioidaceae</taxon>
        <taxon>Nocardioides</taxon>
    </lineage>
</organism>
<protein>
    <recommendedName>
        <fullName evidence="2">ER-bound oxygenase mpaB/mpaB'/Rubber oxygenase catalytic domain-containing protein</fullName>
    </recommendedName>
</protein>
<keyword evidence="4" id="KW-1185">Reference proteome</keyword>
<dbReference type="GO" id="GO:0016491">
    <property type="term" value="F:oxidoreductase activity"/>
    <property type="evidence" value="ECO:0007669"/>
    <property type="project" value="InterPro"/>
</dbReference>
<evidence type="ECO:0000256" key="1">
    <source>
        <dbReference type="SAM" id="MobiDB-lite"/>
    </source>
</evidence>
<evidence type="ECO:0000313" key="4">
    <source>
        <dbReference type="Proteomes" id="UP000537326"/>
    </source>
</evidence>